<gene>
    <name evidence="2" type="ORF">METZ01_LOCUS477412</name>
</gene>
<feature type="non-terminal residue" evidence="2">
    <location>
        <position position="226"/>
    </location>
</feature>
<dbReference type="EMBL" id="UINC01204025">
    <property type="protein sequence ID" value="SVE24558.1"/>
    <property type="molecule type" value="Genomic_DNA"/>
</dbReference>
<name>A0A383BYT9_9ZZZZ</name>
<sequence length="226" mass="23461">MTAKTGTGGKKADDERASDQPQRQTTTAAPDFSETSPANASSTAGSSSTTQGSNVQSIAVQSSPSYSNLYSANSLTQGANRGLVTDVQNSSETARAMADTSVASPTKLGVNSSVINPSNLTSQYTALPSNVIPLVNVAKMSPVPKGSGGMLAGTNTDNQYLANESGSIRNAEERQNKYVNQNKFLANPSPLATAPIPTKIYTRTNLLDQAGEDSNPLSILEGNPFV</sequence>
<feature type="region of interest" description="Disordered" evidence="1">
    <location>
        <begin position="1"/>
        <end position="63"/>
    </location>
</feature>
<dbReference type="AlphaFoldDB" id="A0A383BYT9"/>
<organism evidence="2">
    <name type="scientific">marine metagenome</name>
    <dbReference type="NCBI Taxonomy" id="408172"/>
    <lineage>
        <taxon>unclassified sequences</taxon>
        <taxon>metagenomes</taxon>
        <taxon>ecological metagenomes</taxon>
    </lineage>
</organism>
<evidence type="ECO:0000313" key="2">
    <source>
        <dbReference type="EMBL" id="SVE24558.1"/>
    </source>
</evidence>
<protein>
    <submittedName>
        <fullName evidence="2">Uncharacterized protein</fullName>
    </submittedName>
</protein>
<reference evidence="2" key="1">
    <citation type="submission" date="2018-05" db="EMBL/GenBank/DDBJ databases">
        <authorList>
            <person name="Lanie J.A."/>
            <person name="Ng W.-L."/>
            <person name="Kazmierczak K.M."/>
            <person name="Andrzejewski T.M."/>
            <person name="Davidsen T.M."/>
            <person name="Wayne K.J."/>
            <person name="Tettelin H."/>
            <person name="Glass J.I."/>
            <person name="Rusch D."/>
            <person name="Podicherti R."/>
            <person name="Tsui H.-C.T."/>
            <person name="Winkler M.E."/>
        </authorList>
    </citation>
    <scope>NUCLEOTIDE SEQUENCE</scope>
</reference>
<feature type="compositionally biased region" description="Polar residues" evidence="1">
    <location>
        <begin position="19"/>
        <end position="28"/>
    </location>
</feature>
<feature type="compositionally biased region" description="Low complexity" evidence="1">
    <location>
        <begin position="35"/>
        <end position="54"/>
    </location>
</feature>
<accession>A0A383BYT9</accession>
<evidence type="ECO:0000256" key="1">
    <source>
        <dbReference type="SAM" id="MobiDB-lite"/>
    </source>
</evidence>
<proteinExistence type="predicted"/>